<keyword evidence="2" id="KW-1185">Reference proteome</keyword>
<evidence type="ECO:0000313" key="2">
    <source>
        <dbReference type="Proteomes" id="UP001237011"/>
    </source>
</evidence>
<protein>
    <submittedName>
        <fullName evidence="1">Uncharacterized protein</fullName>
    </submittedName>
</protein>
<dbReference type="RefSeq" id="WP_305937743.1">
    <property type="nucleotide sequence ID" value="NZ_CP132191.1"/>
</dbReference>
<sequence>MTIQNIEYNQKINEYSTDSGIDVNSLIEYIKNQIDDLKYYEENILNVRHSSDINSRADYNISDEEYKKQLDIAKYVSNNEWNSIQKQFITWVKNIFDYQNRLKYINTNRGY</sequence>
<gene>
    <name evidence="1" type="ORF">Q8852_03215</name>
</gene>
<organism evidence="1 2">
    <name type="scientific">Mycoplasma seminis</name>
    <dbReference type="NCBI Taxonomy" id="512749"/>
    <lineage>
        <taxon>Bacteria</taxon>
        <taxon>Bacillati</taxon>
        <taxon>Mycoplasmatota</taxon>
        <taxon>Mollicutes</taxon>
        <taxon>Mycoplasmataceae</taxon>
        <taxon>Mycoplasma</taxon>
    </lineage>
</organism>
<reference evidence="1" key="1">
    <citation type="submission" date="2023-08" db="EMBL/GenBank/DDBJ databases">
        <title>Complete genome sequence of Mycoplasma seminis 2200.</title>
        <authorList>
            <person name="Spergser J."/>
        </authorList>
    </citation>
    <scope>NUCLEOTIDE SEQUENCE [LARGE SCALE GENOMIC DNA]</scope>
    <source>
        <strain evidence="1">2200</strain>
    </source>
</reference>
<dbReference type="EMBL" id="CP132191">
    <property type="protein sequence ID" value="WLP85307.1"/>
    <property type="molecule type" value="Genomic_DNA"/>
</dbReference>
<dbReference type="Proteomes" id="UP001237011">
    <property type="component" value="Chromosome"/>
</dbReference>
<evidence type="ECO:0000313" key="1">
    <source>
        <dbReference type="EMBL" id="WLP85307.1"/>
    </source>
</evidence>
<name>A0ABY9H9Q4_9MOLU</name>
<accession>A0ABY9H9Q4</accession>
<proteinExistence type="predicted"/>